<evidence type="ECO:0000313" key="2">
    <source>
        <dbReference type="EMBL" id="KAE9393403.1"/>
    </source>
</evidence>
<feature type="signal peptide" evidence="1">
    <location>
        <begin position="1"/>
        <end position="21"/>
    </location>
</feature>
<dbReference type="Proteomes" id="UP000799118">
    <property type="component" value="Unassembled WGS sequence"/>
</dbReference>
<accession>A0A6A4H6P2</accession>
<evidence type="ECO:0000256" key="1">
    <source>
        <dbReference type="SAM" id="SignalP"/>
    </source>
</evidence>
<evidence type="ECO:0000313" key="3">
    <source>
        <dbReference type="Proteomes" id="UP000799118"/>
    </source>
</evidence>
<proteinExistence type="predicted"/>
<feature type="chain" id="PRO_5025516722" evidence="1">
    <location>
        <begin position="22"/>
        <end position="126"/>
    </location>
</feature>
<dbReference type="AlphaFoldDB" id="A0A6A4H6P2"/>
<dbReference type="EMBL" id="ML769573">
    <property type="protein sequence ID" value="KAE9393403.1"/>
    <property type="molecule type" value="Genomic_DNA"/>
</dbReference>
<reference evidence="2" key="1">
    <citation type="journal article" date="2019" name="Environ. Microbiol.">
        <title>Fungal ecological strategies reflected in gene transcription - a case study of two litter decomposers.</title>
        <authorList>
            <person name="Barbi F."/>
            <person name="Kohler A."/>
            <person name="Barry K."/>
            <person name="Baskaran P."/>
            <person name="Daum C."/>
            <person name="Fauchery L."/>
            <person name="Ihrmark K."/>
            <person name="Kuo A."/>
            <person name="LaButti K."/>
            <person name="Lipzen A."/>
            <person name="Morin E."/>
            <person name="Grigoriev I.V."/>
            <person name="Henrissat B."/>
            <person name="Lindahl B."/>
            <person name="Martin F."/>
        </authorList>
    </citation>
    <scope>NUCLEOTIDE SEQUENCE</scope>
    <source>
        <strain evidence="2">JB14</strain>
    </source>
</reference>
<organism evidence="2 3">
    <name type="scientific">Gymnopus androsaceus JB14</name>
    <dbReference type="NCBI Taxonomy" id="1447944"/>
    <lineage>
        <taxon>Eukaryota</taxon>
        <taxon>Fungi</taxon>
        <taxon>Dikarya</taxon>
        <taxon>Basidiomycota</taxon>
        <taxon>Agaricomycotina</taxon>
        <taxon>Agaricomycetes</taxon>
        <taxon>Agaricomycetidae</taxon>
        <taxon>Agaricales</taxon>
        <taxon>Marasmiineae</taxon>
        <taxon>Omphalotaceae</taxon>
        <taxon>Gymnopus</taxon>
    </lineage>
</organism>
<keyword evidence="1" id="KW-0732">Signal</keyword>
<keyword evidence="3" id="KW-1185">Reference proteome</keyword>
<protein>
    <submittedName>
        <fullName evidence="2">Uncharacterized protein</fullName>
    </submittedName>
</protein>
<gene>
    <name evidence="2" type="ORF">BT96DRAFT_225804</name>
</gene>
<name>A0A6A4H6P2_9AGAR</name>
<sequence>MHLNVIVSAAIVCQFATTTLATPLLQFTSNCIQVEQMRFRDDAFIPLPDLVLERDMSDDDSSTEALEAPQPLAVFKRTIDNDPAEAAALEVPQPLAVFKRTVDNDPAEGRRIYLMYVSWFFLNRSV</sequence>
<dbReference type="OrthoDB" id="10283736at2759"/>